<feature type="transmembrane region" description="Helical" evidence="1">
    <location>
        <begin position="35"/>
        <end position="52"/>
    </location>
</feature>
<evidence type="ECO:0008006" key="4">
    <source>
        <dbReference type="Google" id="ProtNLM"/>
    </source>
</evidence>
<dbReference type="EMBL" id="CP036268">
    <property type="protein sequence ID" value="QDT39696.1"/>
    <property type="molecule type" value="Genomic_DNA"/>
</dbReference>
<evidence type="ECO:0000256" key="1">
    <source>
        <dbReference type="SAM" id="Phobius"/>
    </source>
</evidence>
<proteinExistence type="predicted"/>
<evidence type="ECO:0000313" key="3">
    <source>
        <dbReference type="Proteomes" id="UP000317318"/>
    </source>
</evidence>
<name>A0A517R728_9PLAN</name>
<organism evidence="2 3">
    <name type="scientific">Stratiformator vulcanicus</name>
    <dbReference type="NCBI Taxonomy" id="2527980"/>
    <lineage>
        <taxon>Bacteria</taxon>
        <taxon>Pseudomonadati</taxon>
        <taxon>Planctomycetota</taxon>
        <taxon>Planctomycetia</taxon>
        <taxon>Planctomycetales</taxon>
        <taxon>Planctomycetaceae</taxon>
        <taxon>Stratiformator</taxon>
    </lineage>
</organism>
<dbReference type="RefSeq" id="WP_145365819.1">
    <property type="nucleotide sequence ID" value="NZ_CP036268.1"/>
</dbReference>
<dbReference type="Proteomes" id="UP000317318">
    <property type="component" value="Chromosome"/>
</dbReference>
<evidence type="ECO:0000313" key="2">
    <source>
        <dbReference type="EMBL" id="QDT39696.1"/>
    </source>
</evidence>
<keyword evidence="1" id="KW-0812">Transmembrane</keyword>
<sequence>MEVLLIAGSIAVLALYLWAFRRLWTLDLPPKLKMLWLGWILFFPIFGVISFLRADPDDPESIDPYPDEDPQGKAYFRGMIQSDSSRHRGNRDPADGW</sequence>
<keyword evidence="3" id="KW-1185">Reference proteome</keyword>
<reference evidence="2 3" key="1">
    <citation type="submission" date="2019-02" db="EMBL/GenBank/DDBJ databases">
        <title>Deep-cultivation of Planctomycetes and their phenomic and genomic characterization uncovers novel biology.</title>
        <authorList>
            <person name="Wiegand S."/>
            <person name="Jogler M."/>
            <person name="Boedeker C."/>
            <person name="Pinto D."/>
            <person name="Vollmers J."/>
            <person name="Rivas-Marin E."/>
            <person name="Kohn T."/>
            <person name="Peeters S.H."/>
            <person name="Heuer A."/>
            <person name="Rast P."/>
            <person name="Oberbeckmann S."/>
            <person name="Bunk B."/>
            <person name="Jeske O."/>
            <person name="Meyerdierks A."/>
            <person name="Storesund J.E."/>
            <person name="Kallscheuer N."/>
            <person name="Luecker S."/>
            <person name="Lage O.M."/>
            <person name="Pohl T."/>
            <person name="Merkel B.J."/>
            <person name="Hornburger P."/>
            <person name="Mueller R.-W."/>
            <person name="Bruemmer F."/>
            <person name="Labrenz M."/>
            <person name="Spormann A.M."/>
            <person name="Op den Camp H."/>
            <person name="Overmann J."/>
            <person name="Amann R."/>
            <person name="Jetten M.S.M."/>
            <person name="Mascher T."/>
            <person name="Medema M.H."/>
            <person name="Devos D.P."/>
            <person name="Kaster A.-K."/>
            <person name="Ovreas L."/>
            <person name="Rohde M."/>
            <person name="Galperin M.Y."/>
            <person name="Jogler C."/>
        </authorList>
    </citation>
    <scope>NUCLEOTIDE SEQUENCE [LARGE SCALE GENOMIC DNA]</scope>
    <source>
        <strain evidence="2 3">Pan189</strain>
    </source>
</reference>
<protein>
    <recommendedName>
        <fullName evidence="4">Cardiolipin synthase N-terminal domain-containing protein</fullName>
    </recommendedName>
</protein>
<accession>A0A517R728</accession>
<gene>
    <name evidence="2" type="ORF">Pan189_41050</name>
</gene>
<dbReference type="AlphaFoldDB" id="A0A517R728"/>
<keyword evidence="1" id="KW-1133">Transmembrane helix</keyword>
<keyword evidence="1" id="KW-0472">Membrane</keyword>
<dbReference type="KEGG" id="svp:Pan189_41050"/>